<dbReference type="GO" id="GO:0003700">
    <property type="term" value="F:DNA-binding transcription factor activity"/>
    <property type="evidence" value="ECO:0007669"/>
    <property type="project" value="InterPro"/>
</dbReference>
<dbReference type="PRINTS" id="PR00035">
    <property type="entry name" value="HTHGNTR"/>
</dbReference>
<dbReference type="PANTHER" id="PTHR43537:SF5">
    <property type="entry name" value="UXU OPERON TRANSCRIPTIONAL REGULATOR"/>
    <property type="match status" value="1"/>
</dbReference>
<evidence type="ECO:0000256" key="3">
    <source>
        <dbReference type="ARBA" id="ARBA00023163"/>
    </source>
</evidence>
<dbReference type="OrthoDB" id="9028214at2"/>
<protein>
    <submittedName>
        <fullName evidence="5">GntR family transcriptional regulator, transcriptional repressor for pyruvate dehydrogenase complex</fullName>
    </submittedName>
</protein>
<organism evidence="5 6">
    <name type="scientific">Aliiruegeria lutimaris</name>
    <dbReference type="NCBI Taxonomy" id="571298"/>
    <lineage>
        <taxon>Bacteria</taxon>
        <taxon>Pseudomonadati</taxon>
        <taxon>Pseudomonadota</taxon>
        <taxon>Alphaproteobacteria</taxon>
        <taxon>Rhodobacterales</taxon>
        <taxon>Roseobacteraceae</taxon>
        <taxon>Aliiruegeria</taxon>
    </lineage>
</organism>
<dbReference type="InterPro" id="IPR008920">
    <property type="entry name" value="TF_FadR/GntR_C"/>
</dbReference>
<keyword evidence="1" id="KW-0805">Transcription regulation</keyword>
<keyword evidence="5" id="KW-0670">Pyruvate</keyword>
<dbReference type="PROSITE" id="PS50949">
    <property type="entry name" value="HTH_GNTR"/>
    <property type="match status" value="1"/>
</dbReference>
<proteinExistence type="predicted"/>
<dbReference type="Pfam" id="PF00392">
    <property type="entry name" value="GntR"/>
    <property type="match status" value="1"/>
</dbReference>
<dbReference type="Gene3D" id="1.20.120.530">
    <property type="entry name" value="GntR ligand-binding domain-like"/>
    <property type="match status" value="1"/>
</dbReference>
<keyword evidence="2" id="KW-0238">DNA-binding</keyword>
<dbReference type="Gene3D" id="1.10.10.10">
    <property type="entry name" value="Winged helix-like DNA-binding domain superfamily/Winged helix DNA-binding domain"/>
    <property type="match status" value="1"/>
</dbReference>
<feature type="domain" description="HTH gntR-type" evidence="4">
    <location>
        <begin position="8"/>
        <end position="76"/>
    </location>
</feature>
<dbReference type="PANTHER" id="PTHR43537">
    <property type="entry name" value="TRANSCRIPTIONAL REGULATOR, GNTR FAMILY"/>
    <property type="match status" value="1"/>
</dbReference>
<keyword evidence="6" id="KW-1185">Reference proteome</keyword>
<dbReference type="CDD" id="cd07377">
    <property type="entry name" value="WHTH_GntR"/>
    <property type="match status" value="1"/>
</dbReference>
<dbReference type="SUPFAM" id="SSF48008">
    <property type="entry name" value="GntR ligand-binding domain-like"/>
    <property type="match status" value="1"/>
</dbReference>
<sequence length="240" mass="26438">MEVRRMSNSKVDLAISLVQELIRSGELRPGDRLPVEAELAAQLGLSRNSLREAVRAMQAMRILEARQGDGTYISDLDPARMIETLRFAVDVSGPQAVIWFLEIRRMIELHIAGIAAAKRSEAELERLNACHRELSQAASFDAMMEADTRFHVILAEIAGNPILTSLLELVSGPTVRARVWRQQDLAEVCAEHAQVLAGIAARDVDAAKHAMWTHISGVLNWVVAHPEELETPKSPPGSSI</sequence>
<dbReference type="SUPFAM" id="SSF46785">
    <property type="entry name" value="Winged helix' DNA-binding domain"/>
    <property type="match status" value="1"/>
</dbReference>
<dbReference type="AlphaFoldDB" id="A0A1G8VFW8"/>
<evidence type="ECO:0000256" key="2">
    <source>
        <dbReference type="ARBA" id="ARBA00023125"/>
    </source>
</evidence>
<dbReference type="InterPro" id="IPR011711">
    <property type="entry name" value="GntR_C"/>
</dbReference>
<dbReference type="InterPro" id="IPR036388">
    <property type="entry name" value="WH-like_DNA-bd_sf"/>
</dbReference>
<dbReference type="InterPro" id="IPR036390">
    <property type="entry name" value="WH_DNA-bd_sf"/>
</dbReference>
<dbReference type="STRING" id="571298.SAMN04488026_102138"/>
<evidence type="ECO:0000259" key="4">
    <source>
        <dbReference type="PROSITE" id="PS50949"/>
    </source>
</evidence>
<dbReference type="GO" id="GO:0003677">
    <property type="term" value="F:DNA binding"/>
    <property type="evidence" value="ECO:0007669"/>
    <property type="project" value="UniProtKB-KW"/>
</dbReference>
<dbReference type="Proteomes" id="UP000199382">
    <property type="component" value="Unassembled WGS sequence"/>
</dbReference>
<dbReference type="InterPro" id="IPR000524">
    <property type="entry name" value="Tscrpt_reg_HTH_GntR"/>
</dbReference>
<keyword evidence="3" id="KW-0804">Transcription</keyword>
<dbReference type="Pfam" id="PF07729">
    <property type="entry name" value="FCD"/>
    <property type="match status" value="1"/>
</dbReference>
<reference evidence="5 6" key="1">
    <citation type="submission" date="2016-10" db="EMBL/GenBank/DDBJ databases">
        <authorList>
            <person name="de Groot N.N."/>
        </authorList>
    </citation>
    <scope>NUCLEOTIDE SEQUENCE [LARGE SCALE GENOMIC DNA]</scope>
    <source>
        <strain evidence="5 6">DSM 25294</strain>
    </source>
</reference>
<dbReference type="SMART" id="SM00895">
    <property type="entry name" value="FCD"/>
    <property type="match status" value="1"/>
</dbReference>
<name>A0A1G8VFW8_9RHOB</name>
<dbReference type="SMART" id="SM00345">
    <property type="entry name" value="HTH_GNTR"/>
    <property type="match status" value="1"/>
</dbReference>
<dbReference type="EMBL" id="FNEK01000021">
    <property type="protein sequence ID" value="SDJ64982.1"/>
    <property type="molecule type" value="Genomic_DNA"/>
</dbReference>
<gene>
    <name evidence="5" type="ORF">SAMN04488026_102138</name>
</gene>
<evidence type="ECO:0000256" key="1">
    <source>
        <dbReference type="ARBA" id="ARBA00023015"/>
    </source>
</evidence>
<evidence type="ECO:0000313" key="5">
    <source>
        <dbReference type="EMBL" id="SDJ64982.1"/>
    </source>
</evidence>
<accession>A0A1G8VFW8</accession>
<evidence type="ECO:0000313" key="6">
    <source>
        <dbReference type="Proteomes" id="UP000199382"/>
    </source>
</evidence>